<comment type="caution">
    <text evidence="2">The sequence shown here is derived from an EMBL/GenBank/DDBJ whole genome shotgun (WGS) entry which is preliminary data.</text>
</comment>
<dbReference type="PROSITE" id="PS51257">
    <property type="entry name" value="PROKAR_LIPOPROTEIN"/>
    <property type="match status" value="1"/>
</dbReference>
<keyword evidence="1" id="KW-0732">Signal</keyword>
<feature type="signal peptide" evidence="1">
    <location>
        <begin position="1"/>
        <end position="23"/>
    </location>
</feature>
<proteinExistence type="predicted"/>
<gene>
    <name evidence="2" type="ORF">ACFQ08_26660</name>
</gene>
<protein>
    <recommendedName>
        <fullName evidence="4">Lipoprotein</fullName>
    </recommendedName>
</protein>
<feature type="chain" id="PRO_5047383303" description="Lipoprotein" evidence="1">
    <location>
        <begin position="24"/>
        <end position="237"/>
    </location>
</feature>
<evidence type="ECO:0000313" key="2">
    <source>
        <dbReference type="EMBL" id="MFD0888138.1"/>
    </source>
</evidence>
<name>A0ABW3DWB3_9ACTN</name>
<dbReference type="Proteomes" id="UP001597024">
    <property type="component" value="Unassembled WGS sequence"/>
</dbReference>
<keyword evidence="3" id="KW-1185">Reference proteome</keyword>
<evidence type="ECO:0000313" key="3">
    <source>
        <dbReference type="Proteomes" id="UP001597024"/>
    </source>
</evidence>
<reference evidence="3" key="1">
    <citation type="journal article" date="2019" name="Int. J. Syst. Evol. Microbiol.">
        <title>The Global Catalogue of Microorganisms (GCM) 10K type strain sequencing project: providing services to taxonomists for standard genome sequencing and annotation.</title>
        <authorList>
            <consortium name="The Broad Institute Genomics Platform"/>
            <consortium name="The Broad Institute Genome Sequencing Center for Infectious Disease"/>
            <person name="Wu L."/>
            <person name="Ma J."/>
        </authorList>
    </citation>
    <scope>NUCLEOTIDE SEQUENCE [LARGE SCALE GENOMIC DNA]</scope>
    <source>
        <strain evidence="3">CCUG 62974</strain>
    </source>
</reference>
<evidence type="ECO:0000256" key="1">
    <source>
        <dbReference type="SAM" id="SignalP"/>
    </source>
</evidence>
<dbReference type="EMBL" id="JBHTHX010001202">
    <property type="protein sequence ID" value="MFD0888138.1"/>
    <property type="molecule type" value="Genomic_DNA"/>
</dbReference>
<sequence>MAKRRSTGAAALLAAVLLLTGCADPDAGRQAEAPKGPLDVSVLRVSAPDYDPAPSPEALAGQQPVVVAGAVDGWQRGPALESYENGPLDHRVVLRIRVTDVLKGTVPGDVVFVEADQGAVVRDDSLPPEKWRPGKSVADFAAAIPAGTKTMAFLTERPPYEQRVLDPGEPLPTGARLMSAPPQGLVFEDPFLATRQPGRSALIGGKEPLEAAGRTTWLEPRNMTELIGHLRSKGFSG</sequence>
<accession>A0ABW3DWB3</accession>
<evidence type="ECO:0008006" key="4">
    <source>
        <dbReference type="Google" id="ProtNLM"/>
    </source>
</evidence>
<organism evidence="2 3">
    <name type="scientific">Streptosporangium algeriense</name>
    <dbReference type="NCBI Taxonomy" id="1682748"/>
    <lineage>
        <taxon>Bacteria</taxon>
        <taxon>Bacillati</taxon>
        <taxon>Actinomycetota</taxon>
        <taxon>Actinomycetes</taxon>
        <taxon>Streptosporangiales</taxon>
        <taxon>Streptosporangiaceae</taxon>
        <taxon>Streptosporangium</taxon>
    </lineage>
</organism>